<protein>
    <recommendedName>
        <fullName evidence="2">Phage protein</fullName>
    </recommendedName>
</protein>
<proteinExistence type="predicted"/>
<evidence type="ECO:0000313" key="1">
    <source>
        <dbReference type="EMBL" id="WLJ25652.1"/>
    </source>
</evidence>
<accession>A0AA49X7X8</accession>
<reference evidence="1" key="1">
    <citation type="submission" date="2023-04" db="EMBL/GenBank/DDBJ databases">
        <title>The human skin virome in hidradenitis suppurativa patients.</title>
        <authorList>
            <person name="Jansen D."/>
        </authorList>
    </citation>
    <scope>NUCLEOTIDE SEQUENCE</scope>
    <source>
        <strain evidence="1">VC3_JansenPhageC</strain>
    </source>
</reference>
<dbReference type="EMBL" id="OQ890314">
    <property type="protein sequence ID" value="WLJ25652.1"/>
    <property type="molecule type" value="Genomic_DNA"/>
</dbReference>
<organism evidence="1">
    <name type="scientific">Staphylococcus phage HS06</name>
    <dbReference type="NCBI Taxonomy" id="3056400"/>
    <lineage>
        <taxon>Viruses</taxon>
    </lineage>
</organism>
<evidence type="ECO:0008006" key="2">
    <source>
        <dbReference type="Google" id="ProtNLM"/>
    </source>
</evidence>
<dbReference type="Pfam" id="PF06260">
    <property type="entry name" value="DUF1024"/>
    <property type="match status" value="1"/>
</dbReference>
<sequence length="48" mass="5596">MTKREQIEQAIISASAFTGNDTEELLREVDKVYKKAKGFDEMKMEEEQ</sequence>
<name>A0AA49X7X8_9VIRU</name>
<dbReference type="InterPro" id="IPR009368">
    <property type="entry name" value="DUF1024"/>
</dbReference>